<evidence type="ECO:0000259" key="3">
    <source>
        <dbReference type="Pfam" id="PF01814"/>
    </source>
</evidence>
<dbReference type="Proteomes" id="UP000198318">
    <property type="component" value="Unassembled WGS sequence"/>
</dbReference>
<proteinExistence type="inferred from homology"/>
<dbReference type="OrthoDB" id="8225825at2"/>
<evidence type="ECO:0000313" key="4">
    <source>
        <dbReference type="EMBL" id="SNS43584.1"/>
    </source>
</evidence>
<feature type="domain" description="Hemerythrin-like" evidence="3">
    <location>
        <begin position="146"/>
        <end position="271"/>
    </location>
</feature>
<dbReference type="SUPFAM" id="SSF50475">
    <property type="entry name" value="FMN-binding split barrel"/>
    <property type="match status" value="1"/>
</dbReference>
<dbReference type="AlphaFoldDB" id="A0A239EI70"/>
<dbReference type="RefSeq" id="WP_089324947.1">
    <property type="nucleotide sequence ID" value="NZ_FZOR01000004.1"/>
</dbReference>
<dbReference type="GO" id="GO:0016491">
    <property type="term" value="F:oxidoreductase activity"/>
    <property type="evidence" value="ECO:0007669"/>
    <property type="project" value="InterPro"/>
</dbReference>
<dbReference type="InterPro" id="IPR012349">
    <property type="entry name" value="Split_barrel_FMN-bd"/>
</dbReference>
<evidence type="ECO:0000256" key="2">
    <source>
        <dbReference type="ARBA" id="ARBA00049106"/>
    </source>
</evidence>
<dbReference type="Pfam" id="PF04075">
    <property type="entry name" value="F420H2_quin_red"/>
    <property type="match status" value="1"/>
</dbReference>
<dbReference type="EMBL" id="FZOR01000004">
    <property type="protein sequence ID" value="SNS43584.1"/>
    <property type="molecule type" value="Genomic_DNA"/>
</dbReference>
<dbReference type="Pfam" id="PF01814">
    <property type="entry name" value="Hemerythrin"/>
    <property type="match status" value="1"/>
</dbReference>
<organism evidence="4 5">
    <name type="scientific">Actinomadura meyerae</name>
    <dbReference type="NCBI Taxonomy" id="240840"/>
    <lineage>
        <taxon>Bacteria</taxon>
        <taxon>Bacillati</taxon>
        <taxon>Actinomycetota</taxon>
        <taxon>Actinomycetes</taxon>
        <taxon>Streptosporangiales</taxon>
        <taxon>Thermomonosporaceae</taxon>
        <taxon>Actinomadura</taxon>
    </lineage>
</organism>
<dbReference type="GO" id="GO:0070967">
    <property type="term" value="F:coenzyme F420 binding"/>
    <property type="evidence" value="ECO:0007669"/>
    <property type="project" value="TreeGrafter"/>
</dbReference>
<evidence type="ECO:0000313" key="5">
    <source>
        <dbReference type="Proteomes" id="UP000198318"/>
    </source>
</evidence>
<dbReference type="InterPro" id="IPR012312">
    <property type="entry name" value="Hemerythrin-like"/>
</dbReference>
<gene>
    <name evidence="4" type="ORF">SAMN05443665_100435</name>
</gene>
<accession>A0A239EI70</accession>
<dbReference type="PANTHER" id="PTHR39428">
    <property type="entry name" value="F420H(2)-DEPENDENT QUINONE REDUCTASE RV1261C"/>
    <property type="match status" value="1"/>
</dbReference>
<dbReference type="GO" id="GO:0005886">
    <property type="term" value="C:plasma membrane"/>
    <property type="evidence" value="ECO:0007669"/>
    <property type="project" value="TreeGrafter"/>
</dbReference>
<dbReference type="Gene3D" id="2.30.110.10">
    <property type="entry name" value="Electron Transport, Fmn-binding Protein, Chain A"/>
    <property type="match status" value="1"/>
</dbReference>
<evidence type="ECO:0000256" key="1">
    <source>
        <dbReference type="ARBA" id="ARBA00008710"/>
    </source>
</evidence>
<dbReference type="NCBIfam" id="TIGR00026">
    <property type="entry name" value="hi_GC_TIGR00026"/>
    <property type="match status" value="1"/>
</dbReference>
<name>A0A239EI70_9ACTN</name>
<comment type="catalytic activity">
    <reaction evidence="2">
        <text>oxidized coenzyme F420-(gamma-L-Glu)(n) + a quinol + H(+) = reduced coenzyme F420-(gamma-L-Glu)(n) + a quinone</text>
        <dbReference type="Rhea" id="RHEA:39663"/>
        <dbReference type="Rhea" id="RHEA-COMP:12939"/>
        <dbReference type="Rhea" id="RHEA-COMP:14378"/>
        <dbReference type="ChEBI" id="CHEBI:15378"/>
        <dbReference type="ChEBI" id="CHEBI:24646"/>
        <dbReference type="ChEBI" id="CHEBI:132124"/>
        <dbReference type="ChEBI" id="CHEBI:133980"/>
        <dbReference type="ChEBI" id="CHEBI:139511"/>
    </reaction>
</comment>
<dbReference type="Gene3D" id="1.20.120.520">
    <property type="entry name" value="nmb1532 protein domain like"/>
    <property type="match status" value="1"/>
</dbReference>
<keyword evidence="5" id="KW-1185">Reference proteome</keyword>
<dbReference type="InterPro" id="IPR004378">
    <property type="entry name" value="F420H2_quin_Rdtase"/>
</dbReference>
<comment type="similarity">
    <text evidence="1">Belongs to the F420H(2)-dependent quinone reductase family.</text>
</comment>
<dbReference type="CDD" id="cd12108">
    <property type="entry name" value="Hr-like"/>
    <property type="match status" value="1"/>
</dbReference>
<reference evidence="4 5" key="1">
    <citation type="submission" date="2017-06" db="EMBL/GenBank/DDBJ databases">
        <authorList>
            <person name="Kim H.J."/>
            <person name="Triplett B.A."/>
        </authorList>
    </citation>
    <scope>NUCLEOTIDE SEQUENCE [LARGE SCALE GENOMIC DNA]</scope>
    <source>
        <strain evidence="4 5">DSM 44715</strain>
    </source>
</reference>
<dbReference type="PANTHER" id="PTHR39428:SF1">
    <property type="entry name" value="F420H(2)-DEPENDENT QUINONE REDUCTASE RV1261C"/>
    <property type="match status" value="1"/>
</dbReference>
<sequence length="276" mass="29246">MDFNGQVIEEFRANGGRVGGMFEHGRLLLLTTTGARTGLRRTTPLGYLPDGDGRVLVIASAGGAPRHPAWFRNLVANPRVTVESGDFTYEADAVVLEGAERDAAFARAAEADPGWAEYEAKSGRTLPVVALVATVAGPPGGPASPSAMLVAVHDAFRRELRLIRREVAGTGAAGVGAQLRINCLTLCEGLGNHHMGEDQQLFPLVARRHPELAPVLARLGGEHEAIKGLLAELRRALDGGDPGTLLAEVERLTAALEAHLDREEEQLVPLLDTAGL</sequence>
<protein>
    <submittedName>
        <fullName evidence="4">Deazaflavin-dependent oxidoreductase, nitroreductase family</fullName>
    </submittedName>
</protein>